<gene>
    <name evidence="6" type="primary">cycG</name>
    <name evidence="6" type="ORF">MTBPR1_170006</name>
</gene>
<evidence type="ECO:0000313" key="7">
    <source>
        <dbReference type="Proteomes" id="UP000231658"/>
    </source>
</evidence>
<dbReference type="STRING" id="1867952.MTBPR1_170006"/>
<dbReference type="InterPro" id="IPR009056">
    <property type="entry name" value="Cyt_c-like_dom"/>
</dbReference>
<dbReference type="InterPro" id="IPR051459">
    <property type="entry name" value="Cytochrome_c-type_DH"/>
</dbReference>
<keyword evidence="2 4" id="KW-0479">Metal-binding</keyword>
<dbReference type="GO" id="GO:0009055">
    <property type="term" value="F:electron transfer activity"/>
    <property type="evidence" value="ECO:0007669"/>
    <property type="project" value="InterPro"/>
</dbReference>
<dbReference type="Pfam" id="PF00034">
    <property type="entry name" value="Cytochrom_C"/>
    <property type="match status" value="1"/>
</dbReference>
<dbReference type="AlphaFoldDB" id="A0A1C3RFK1"/>
<protein>
    <submittedName>
        <fullName evidence="6">Diheme cytochrome c-type</fullName>
    </submittedName>
</protein>
<sequence>MELDMKRLLPLLLTLTLYPLTALAQGDVKRGKYIMGMGSCVSCHKTPKRKNADLGGGHAIKTPFGTFYVPNITPDKDSGIGGWSEKQFIEAMTQGVSPEGKHYYPAFPYTSYAKMSREDLVDLKAYLDTVAPIKNAVPDHDLGFPFNLRFMMFGWKMLFFDDRPFAPNPDKSDEWNRGAYIVNGAAHCGECHTARNMFGGLDLSKKFLGNSNGPDKEKIPSMLPKWKLKEYFMALRIGMKPDGDFLGGSMGHVISQTTSKLSKEDLKAISLYLSEYE</sequence>
<proteinExistence type="predicted"/>
<dbReference type="Proteomes" id="UP000231658">
    <property type="component" value="Unassembled WGS sequence"/>
</dbReference>
<reference evidence="6 7" key="1">
    <citation type="submission" date="2016-07" db="EMBL/GenBank/DDBJ databases">
        <authorList>
            <person name="Lefevre C.T."/>
        </authorList>
    </citation>
    <scope>NUCLEOTIDE SEQUENCE [LARGE SCALE GENOMIC DNA]</scope>
    <source>
        <strain evidence="6">PR1</strain>
    </source>
</reference>
<dbReference type="EMBL" id="FLYE01000009">
    <property type="protein sequence ID" value="SCA56060.1"/>
    <property type="molecule type" value="Genomic_DNA"/>
</dbReference>
<dbReference type="PANTHER" id="PTHR35008:SF8">
    <property type="entry name" value="ALCOHOL DEHYDROGENASE CYTOCHROME C SUBUNIT"/>
    <property type="match status" value="1"/>
</dbReference>
<dbReference type="OrthoDB" id="9811281at2"/>
<evidence type="ECO:0000256" key="2">
    <source>
        <dbReference type="ARBA" id="ARBA00022723"/>
    </source>
</evidence>
<dbReference type="GO" id="GO:0020037">
    <property type="term" value="F:heme binding"/>
    <property type="evidence" value="ECO:0007669"/>
    <property type="project" value="InterPro"/>
</dbReference>
<evidence type="ECO:0000259" key="5">
    <source>
        <dbReference type="PROSITE" id="PS51007"/>
    </source>
</evidence>
<dbReference type="InterPro" id="IPR036909">
    <property type="entry name" value="Cyt_c-like_dom_sf"/>
</dbReference>
<evidence type="ECO:0000256" key="4">
    <source>
        <dbReference type="PROSITE-ProRule" id="PRU00433"/>
    </source>
</evidence>
<dbReference type="Gene3D" id="1.10.760.10">
    <property type="entry name" value="Cytochrome c-like domain"/>
    <property type="match status" value="1"/>
</dbReference>
<dbReference type="GO" id="GO:0046872">
    <property type="term" value="F:metal ion binding"/>
    <property type="evidence" value="ECO:0007669"/>
    <property type="project" value="UniProtKB-KW"/>
</dbReference>
<dbReference type="PANTHER" id="PTHR35008">
    <property type="entry name" value="BLL4482 PROTEIN-RELATED"/>
    <property type="match status" value="1"/>
</dbReference>
<feature type="domain" description="Cytochrome c" evidence="5">
    <location>
        <begin position="26"/>
        <end position="131"/>
    </location>
</feature>
<organism evidence="6 7">
    <name type="scientific">Candidatus Terasakiella magnetica</name>
    <dbReference type="NCBI Taxonomy" id="1867952"/>
    <lineage>
        <taxon>Bacteria</taxon>
        <taxon>Pseudomonadati</taxon>
        <taxon>Pseudomonadota</taxon>
        <taxon>Alphaproteobacteria</taxon>
        <taxon>Rhodospirillales</taxon>
        <taxon>Terasakiellaceae</taxon>
        <taxon>Terasakiella</taxon>
    </lineage>
</organism>
<accession>A0A1C3RFK1</accession>
<evidence type="ECO:0000313" key="6">
    <source>
        <dbReference type="EMBL" id="SCA56060.1"/>
    </source>
</evidence>
<evidence type="ECO:0000256" key="1">
    <source>
        <dbReference type="ARBA" id="ARBA00022617"/>
    </source>
</evidence>
<keyword evidence="3 4" id="KW-0408">Iron</keyword>
<keyword evidence="7" id="KW-1185">Reference proteome</keyword>
<dbReference type="SUPFAM" id="SSF46626">
    <property type="entry name" value="Cytochrome c"/>
    <property type="match status" value="2"/>
</dbReference>
<feature type="domain" description="Cytochrome c" evidence="5">
    <location>
        <begin position="173"/>
        <end position="277"/>
    </location>
</feature>
<evidence type="ECO:0000256" key="3">
    <source>
        <dbReference type="ARBA" id="ARBA00023004"/>
    </source>
</evidence>
<dbReference type="PROSITE" id="PS51007">
    <property type="entry name" value="CYTC"/>
    <property type="match status" value="2"/>
</dbReference>
<name>A0A1C3RFK1_9PROT</name>
<keyword evidence="1 4" id="KW-0349">Heme</keyword>